<dbReference type="AlphaFoldDB" id="A0A558BH91"/>
<reference evidence="4 5" key="1">
    <citation type="submission" date="2019-07" db="EMBL/GenBank/DDBJ databases">
        <title>The pathways for chlorine oxyanion respiration interact through the shared metabolite chlorate.</title>
        <authorList>
            <person name="Barnum T.P."/>
            <person name="Cheng Y."/>
            <person name="Hill K.A."/>
            <person name="Lucas L.N."/>
            <person name="Carlson H.K."/>
            <person name="Coates J.D."/>
        </authorList>
    </citation>
    <scope>NUCLEOTIDE SEQUENCE [LARGE SCALE GENOMIC DNA]</scope>
    <source>
        <strain evidence="4">UCB</strain>
    </source>
</reference>
<keyword evidence="2" id="KW-0732">Signal</keyword>
<feature type="signal peptide" evidence="2">
    <location>
        <begin position="1"/>
        <end position="19"/>
    </location>
</feature>
<dbReference type="EMBL" id="VMRX01000002">
    <property type="protein sequence ID" value="TVT35881.1"/>
    <property type="molecule type" value="Genomic_DNA"/>
</dbReference>
<evidence type="ECO:0000256" key="1">
    <source>
        <dbReference type="SAM" id="MobiDB-lite"/>
    </source>
</evidence>
<evidence type="ECO:0000313" key="4">
    <source>
        <dbReference type="EMBL" id="TVT35881.1"/>
    </source>
</evidence>
<dbReference type="Pfam" id="PF13511">
    <property type="entry name" value="DUF4124"/>
    <property type="match status" value="1"/>
</dbReference>
<dbReference type="InterPro" id="IPR025392">
    <property type="entry name" value="DUF4124"/>
</dbReference>
<dbReference type="Proteomes" id="UP000319142">
    <property type="component" value="Unassembled WGS sequence"/>
</dbReference>
<organism evidence="4 5">
    <name type="scientific">Marinobacter vinifirmus</name>
    <dbReference type="NCBI Taxonomy" id="355591"/>
    <lineage>
        <taxon>Bacteria</taxon>
        <taxon>Pseudomonadati</taxon>
        <taxon>Pseudomonadota</taxon>
        <taxon>Gammaproteobacteria</taxon>
        <taxon>Pseudomonadales</taxon>
        <taxon>Marinobacteraceae</taxon>
        <taxon>Marinobacter</taxon>
    </lineage>
</organism>
<proteinExistence type="predicted"/>
<evidence type="ECO:0000256" key="2">
    <source>
        <dbReference type="SAM" id="SignalP"/>
    </source>
</evidence>
<feature type="compositionally biased region" description="Polar residues" evidence="1">
    <location>
        <begin position="53"/>
        <end position="66"/>
    </location>
</feature>
<gene>
    <name evidence="4" type="ORF">FHK81_01305</name>
</gene>
<feature type="domain" description="DUF4124" evidence="3">
    <location>
        <begin position="12"/>
        <end position="57"/>
    </location>
</feature>
<feature type="compositionally biased region" description="Basic and acidic residues" evidence="1">
    <location>
        <begin position="73"/>
        <end position="98"/>
    </location>
</feature>
<evidence type="ECO:0000259" key="3">
    <source>
        <dbReference type="Pfam" id="PF13511"/>
    </source>
</evidence>
<evidence type="ECO:0000313" key="5">
    <source>
        <dbReference type="Proteomes" id="UP000319142"/>
    </source>
</evidence>
<feature type="chain" id="PRO_5022194493" evidence="2">
    <location>
        <begin position="20"/>
        <end position="164"/>
    </location>
</feature>
<feature type="region of interest" description="Disordered" evidence="1">
    <location>
        <begin position="53"/>
        <end position="106"/>
    </location>
</feature>
<feature type="compositionally biased region" description="Acidic residues" evidence="1">
    <location>
        <begin position="153"/>
        <end position="164"/>
    </location>
</feature>
<accession>A0A558BH91</accession>
<sequence length="164" mass="18391">MNRKILMLAAIMAAAPGFAAGASVYKWTDDSGVTHFGDRQPNGASAEIVNVRTGKSSGGQASRVSPQQQVQEIQERQQAETRQRQETAQEEALRKQREANCATARSNLDVINSNARIRVEENGEMRYLTPEEIEEQRKKFEEVAAENCGPMEEREEQQEPAEQR</sequence>
<protein>
    <submittedName>
        <fullName evidence="4">DUF4124 domain-containing protein</fullName>
    </submittedName>
</protein>
<dbReference type="RefSeq" id="WP_273131637.1">
    <property type="nucleotide sequence ID" value="NZ_VMRX01000002.1"/>
</dbReference>
<feature type="region of interest" description="Disordered" evidence="1">
    <location>
        <begin position="138"/>
        <end position="164"/>
    </location>
</feature>
<comment type="caution">
    <text evidence="4">The sequence shown here is derived from an EMBL/GenBank/DDBJ whole genome shotgun (WGS) entry which is preliminary data.</text>
</comment>
<name>A0A558BH91_9GAMM</name>